<dbReference type="InterPro" id="IPR013783">
    <property type="entry name" value="Ig-like_fold"/>
</dbReference>
<dbReference type="EMBL" id="BAABLV010000005">
    <property type="protein sequence ID" value="GAA4889021.1"/>
    <property type="molecule type" value="Genomic_DNA"/>
</dbReference>
<dbReference type="InterPro" id="IPR026891">
    <property type="entry name" value="Fn3-like"/>
</dbReference>
<evidence type="ECO:0000313" key="5">
    <source>
        <dbReference type="Proteomes" id="UP001501521"/>
    </source>
</evidence>
<sequence>MNVTPKNTDGSKAIRVSFRLTNTGDVPGTEVAQVYAELPSAADLPSKRLVGWERVTLQPGEHRNVTVELTPRQLRERHLLDVWDEGASEWVTPKGQVSFMVGGASDAVSLGVTTTLN</sequence>
<keyword evidence="2" id="KW-0378">Hydrolase</keyword>
<dbReference type="Gene3D" id="2.60.40.10">
    <property type="entry name" value="Immunoglobulins"/>
    <property type="match status" value="1"/>
</dbReference>
<evidence type="ECO:0000313" key="4">
    <source>
        <dbReference type="EMBL" id="GAA4889021.1"/>
    </source>
</evidence>
<reference evidence="5" key="1">
    <citation type="journal article" date="2019" name="Int. J. Syst. Evol. Microbiol.">
        <title>The Global Catalogue of Microorganisms (GCM) 10K type strain sequencing project: providing services to taxonomists for standard genome sequencing and annotation.</title>
        <authorList>
            <consortium name="The Broad Institute Genomics Platform"/>
            <consortium name="The Broad Institute Genome Sequencing Center for Infectious Disease"/>
            <person name="Wu L."/>
            <person name="Ma J."/>
        </authorList>
    </citation>
    <scope>NUCLEOTIDE SEQUENCE [LARGE SCALE GENOMIC DNA]</scope>
    <source>
        <strain evidence="5">JCM 19125</strain>
    </source>
</reference>
<protein>
    <recommendedName>
        <fullName evidence="3">Fibronectin type III-like domain-containing protein</fullName>
    </recommendedName>
</protein>
<accession>A0ABP9F3I2</accession>
<proteinExistence type="inferred from homology"/>
<dbReference type="PANTHER" id="PTHR42715">
    <property type="entry name" value="BETA-GLUCOSIDASE"/>
    <property type="match status" value="1"/>
</dbReference>
<evidence type="ECO:0000256" key="1">
    <source>
        <dbReference type="ARBA" id="ARBA00005336"/>
    </source>
</evidence>
<organism evidence="4 5">
    <name type="scientific">Tessaracoccus lubricantis</name>
    <dbReference type="NCBI Taxonomy" id="545543"/>
    <lineage>
        <taxon>Bacteria</taxon>
        <taxon>Bacillati</taxon>
        <taxon>Actinomycetota</taxon>
        <taxon>Actinomycetes</taxon>
        <taxon>Propionibacteriales</taxon>
        <taxon>Propionibacteriaceae</taxon>
        <taxon>Tessaracoccus</taxon>
    </lineage>
</organism>
<dbReference type="RefSeq" id="WP_345577566.1">
    <property type="nucleotide sequence ID" value="NZ_BAABLV010000005.1"/>
</dbReference>
<comment type="similarity">
    <text evidence="1">Belongs to the glycosyl hydrolase 3 family.</text>
</comment>
<keyword evidence="5" id="KW-1185">Reference proteome</keyword>
<gene>
    <name evidence="4" type="ORF">GCM10025789_01680</name>
</gene>
<dbReference type="Pfam" id="PF14310">
    <property type="entry name" value="Fn3-like"/>
    <property type="match status" value="1"/>
</dbReference>
<feature type="domain" description="Fibronectin type III-like" evidence="3">
    <location>
        <begin position="30"/>
        <end position="105"/>
    </location>
</feature>
<name>A0ABP9F3I2_9ACTN</name>
<dbReference type="InterPro" id="IPR050288">
    <property type="entry name" value="Cellulose_deg_GH3"/>
</dbReference>
<evidence type="ECO:0000259" key="3">
    <source>
        <dbReference type="SMART" id="SM01217"/>
    </source>
</evidence>
<dbReference type="Proteomes" id="UP001501521">
    <property type="component" value="Unassembled WGS sequence"/>
</dbReference>
<comment type="caution">
    <text evidence="4">The sequence shown here is derived from an EMBL/GenBank/DDBJ whole genome shotgun (WGS) entry which is preliminary data.</text>
</comment>
<dbReference type="SMART" id="SM01217">
    <property type="entry name" value="Fn3_like"/>
    <property type="match status" value="1"/>
</dbReference>
<evidence type="ECO:0000256" key="2">
    <source>
        <dbReference type="ARBA" id="ARBA00022801"/>
    </source>
</evidence>
<dbReference type="PANTHER" id="PTHR42715:SF10">
    <property type="entry name" value="BETA-GLUCOSIDASE"/>
    <property type="match status" value="1"/>
</dbReference>